<dbReference type="GeneID" id="54560060"/>
<feature type="transmembrane region" description="Helical" evidence="7">
    <location>
        <begin position="50"/>
        <end position="70"/>
    </location>
</feature>
<evidence type="ECO:0000256" key="2">
    <source>
        <dbReference type="ARBA" id="ARBA00022692"/>
    </source>
</evidence>
<feature type="transmembrane region" description="Helical" evidence="7">
    <location>
        <begin position="169"/>
        <end position="202"/>
    </location>
</feature>
<feature type="region of interest" description="Disordered" evidence="6">
    <location>
        <begin position="461"/>
        <end position="510"/>
    </location>
</feature>
<feature type="region of interest" description="Disordered" evidence="6">
    <location>
        <begin position="362"/>
        <end position="413"/>
    </location>
</feature>
<evidence type="ECO:0000256" key="4">
    <source>
        <dbReference type="ARBA" id="ARBA00023136"/>
    </source>
</evidence>
<accession>A0A6A6CGC9</accession>
<evidence type="ECO:0000256" key="3">
    <source>
        <dbReference type="ARBA" id="ARBA00022989"/>
    </source>
</evidence>
<keyword evidence="2 7" id="KW-0812">Transmembrane</keyword>
<feature type="domain" description="Rhodopsin" evidence="8">
    <location>
        <begin position="72"/>
        <end position="308"/>
    </location>
</feature>
<evidence type="ECO:0000256" key="6">
    <source>
        <dbReference type="SAM" id="MobiDB-lite"/>
    </source>
</evidence>
<feature type="compositionally biased region" description="Low complexity" evidence="6">
    <location>
        <begin position="362"/>
        <end position="377"/>
    </location>
</feature>
<dbReference type="PANTHER" id="PTHR33048">
    <property type="entry name" value="PTH11-LIKE INTEGRAL MEMBRANE PROTEIN (AFU_ORTHOLOGUE AFUA_5G11245)"/>
    <property type="match status" value="1"/>
</dbReference>
<dbReference type="Pfam" id="PF20684">
    <property type="entry name" value="Fung_rhodopsin"/>
    <property type="match status" value="1"/>
</dbReference>
<keyword evidence="3 7" id="KW-1133">Transmembrane helix</keyword>
<reference evidence="9" key="1">
    <citation type="journal article" date="2020" name="Stud. Mycol.">
        <title>101 Dothideomycetes genomes: a test case for predicting lifestyles and emergence of pathogens.</title>
        <authorList>
            <person name="Haridas S."/>
            <person name="Albert R."/>
            <person name="Binder M."/>
            <person name="Bloem J."/>
            <person name="Labutti K."/>
            <person name="Salamov A."/>
            <person name="Andreopoulos B."/>
            <person name="Baker S."/>
            <person name="Barry K."/>
            <person name="Bills G."/>
            <person name="Bluhm B."/>
            <person name="Cannon C."/>
            <person name="Castanera R."/>
            <person name="Culley D."/>
            <person name="Daum C."/>
            <person name="Ezra D."/>
            <person name="Gonzalez J."/>
            <person name="Henrissat B."/>
            <person name="Kuo A."/>
            <person name="Liang C."/>
            <person name="Lipzen A."/>
            <person name="Lutzoni F."/>
            <person name="Magnuson J."/>
            <person name="Mondo S."/>
            <person name="Nolan M."/>
            <person name="Ohm R."/>
            <person name="Pangilinan J."/>
            <person name="Park H.-J."/>
            <person name="Ramirez L."/>
            <person name="Alfaro M."/>
            <person name="Sun H."/>
            <person name="Tritt A."/>
            <person name="Yoshinaga Y."/>
            <person name="Zwiers L.-H."/>
            <person name="Turgeon B."/>
            <person name="Goodwin S."/>
            <person name="Spatafora J."/>
            <person name="Crous P."/>
            <person name="Grigoriev I."/>
        </authorList>
    </citation>
    <scope>NUCLEOTIDE SEQUENCE</scope>
    <source>
        <strain evidence="9">ATCC 36951</strain>
    </source>
</reference>
<feature type="transmembrane region" description="Helical" evidence="7">
    <location>
        <begin position="248"/>
        <end position="269"/>
    </location>
</feature>
<evidence type="ECO:0000256" key="7">
    <source>
        <dbReference type="SAM" id="Phobius"/>
    </source>
</evidence>
<dbReference type="OrthoDB" id="3529975at2759"/>
<proteinExistence type="inferred from homology"/>
<keyword evidence="4 7" id="KW-0472">Membrane</keyword>
<comment type="similarity">
    <text evidence="5">Belongs to the SAT4 family.</text>
</comment>
<dbReference type="PANTHER" id="PTHR33048:SF160">
    <property type="entry name" value="SAT4 FAMILY MEMBRANE PROTEIN"/>
    <property type="match status" value="1"/>
</dbReference>
<evidence type="ECO:0000256" key="5">
    <source>
        <dbReference type="ARBA" id="ARBA00038359"/>
    </source>
</evidence>
<protein>
    <recommendedName>
        <fullName evidence="8">Rhodopsin domain-containing protein</fullName>
    </recommendedName>
</protein>
<dbReference type="Proteomes" id="UP000799537">
    <property type="component" value="Unassembled WGS sequence"/>
</dbReference>
<feature type="compositionally biased region" description="Pro residues" evidence="6">
    <location>
        <begin position="390"/>
        <end position="400"/>
    </location>
</feature>
<gene>
    <name evidence="9" type="ORF">M409DRAFT_23436</name>
</gene>
<dbReference type="InterPro" id="IPR052337">
    <property type="entry name" value="SAT4-like"/>
</dbReference>
<keyword evidence="10" id="KW-1185">Reference proteome</keyword>
<organism evidence="9 10">
    <name type="scientific">Zasmidium cellare ATCC 36951</name>
    <dbReference type="NCBI Taxonomy" id="1080233"/>
    <lineage>
        <taxon>Eukaryota</taxon>
        <taxon>Fungi</taxon>
        <taxon>Dikarya</taxon>
        <taxon>Ascomycota</taxon>
        <taxon>Pezizomycotina</taxon>
        <taxon>Dothideomycetes</taxon>
        <taxon>Dothideomycetidae</taxon>
        <taxon>Mycosphaerellales</taxon>
        <taxon>Mycosphaerellaceae</taxon>
        <taxon>Zasmidium</taxon>
    </lineage>
</organism>
<sequence length="510" mass="56617">MCENMFGKGATDVFLHTGGIVLLCSFEDQLLATKFKAETCGQRVRNRGPLLSAVTYTLFAVATIFTIARALSRSPKLGGVGLGSDDCTAFVSYILLIAMTASDWFAIHYGQGRYIYTLSVDSVSLFLMWFYISNTLYSVAIFLTKISLVLLYLRTWSKPKGGSSRFHTAYLVSLVGLSTTMIAFTIVCIAQCQPISYIWTFVKGGTGTCIDRTAWLWGLSSADIGWNLIVILLPISQLLMLKVSGHKKLGICLVFLVGLVVIVCSFVRLKYISGFTTHKNFTYFYSYIGLWNSIEVNLSQVCCCMPASIGLARQASTYLHHVRHHESRPESPLGATVVSGTQFEIFDPPSTIGATVDVEKYSTSQSSSANRSKSQDSAPSPVVPLQPGQRSPPTPSPPPKHPSRAFVTTHHDVSRSRDVPDILYHDHFNDVHLEVIDPPESPIRAQLRYIDRNMVPHDVELQGEYRRPSTPRPSASRPPSRRAMRYSPRTMSPDLVPFAKAKPSWDTLRE</sequence>
<dbReference type="EMBL" id="ML993597">
    <property type="protein sequence ID" value="KAF2166244.1"/>
    <property type="molecule type" value="Genomic_DNA"/>
</dbReference>
<dbReference type="AlphaFoldDB" id="A0A6A6CGC9"/>
<name>A0A6A6CGC9_ZASCE</name>
<feature type="transmembrane region" description="Helical" evidence="7">
    <location>
        <begin position="90"/>
        <end position="107"/>
    </location>
</feature>
<evidence type="ECO:0000313" key="9">
    <source>
        <dbReference type="EMBL" id="KAF2166244.1"/>
    </source>
</evidence>
<comment type="subcellular location">
    <subcellularLocation>
        <location evidence="1">Membrane</location>
        <topology evidence="1">Multi-pass membrane protein</topology>
    </subcellularLocation>
</comment>
<evidence type="ECO:0000313" key="10">
    <source>
        <dbReference type="Proteomes" id="UP000799537"/>
    </source>
</evidence>
<evidence type="ECO:0000259" key="8">
    <source>
        <dbReference type="Pfam" id="PF20684"/>
    </source>
</evidence>
<dbReference type="GO" id="GO:0016020">
    <property type="term" value="C:membrane"/>
    <property type="evidence" value="ECO:0007669"/>
    <property type="project" value="UniProtKB-SubCell"/>
</dbReference>
<dbReference type="RefSeq" id="XP_033667133.1">
    <property type="nucleotide sequence ID" value="XM_033806788.1"/>
</dbReference>
<feature type="transmembrane region" description="Helical" evidence="7">
    <location>
        <begin position="214"/>
        <end position="236"/>
    </location>
</feature>
<evidence type="ECO:0000256" key="1">
    <source>
        <dbReference type="ARBA" id="ARBA00004141"/>
    </source>
</evidence>
<dbReference type="InterPro" id="IPR049326">
    <property type="entry name" value="Rhodopsin_dom_fungi"/>
</dbReference>